<dbReference type="RefSeq" id="WP_313977641.1">
    <property type="nucleotide sequence ID" value="NZ_JASJOS010000004.1"/>
</dbReference>
<dbReference type="InterPro" id="IPR032466">
    <property type="entry name" value="Metal_Hydrolase"/>
</dbReference>
<feature type="chain" id="PRO_5042196548" evidence="1">
    <location>
        <begin position="23"/>
        <end position="429"/>
    </location>
</feature>
<dbReference type="AlphaFoldDB" id="A0AAE3QPA5"/>
<feature type="signal peptide" evidence="1">
    <location>
        <begin position="1"/>
        <end position="22"/>
    </location>
</feature>
<name>A0AAE3QPA5_9BACT</name>
<dbReference type="Proteomes" id="UP001241110">
    <property type="component" value="Unassembled WGS sequence"/>
</dbReference>
<dbReference type="GO" id="GO:0016810">
    <property type="term" value="F:hydrolase activity, acting on carbon-nitrogen (but not peptide) bonds"/>
    <property type="evidence" value="ECO:0007669"/>
    <property type="project" value="InterPro"/>
</dbReference>
<dbReference type="PANTHER" id="PTHR43135">
    <property type="entry name" value="ALPHA-D-RIBOSE 1-METHYLPHOSPHONATE 5-TRIPHOSPHATE DIPHOSPHATASE"/>
    <property type="match status" value="1"/>
</dbReference>
<gene>
    <name evidence="3" type="ORF">QNI16_09570</name>
</gene>
<proteinExistence type="predicted"/>
<dbReference type="PANTHER" id="PTHR43135:SF3">
    <property type="entry name" value="ALPHA-D-RIBOSE 1-METHYLPHOSPHONATE 5-TRIPHOSPHATE DIPHOSPHATASE"/>
    <property type="match status" value="1"/>
</dbReference>
<dbReference type="Pfam" id="PF01979">
    <property type="entry name" value="Amidohydro_1"/>
    <property type="match status" value="1"/>
</dbReference>
<dbReference type="InterPro" id="IPR011059">
    <property type="entry name" value="Metal-dep_hydrolase_composite"/>
</dbReference>
<feature type="domain" description="Amidohydrolase-related" evidence="2">
    <location>
        <begin position="83"/>
        <end position="423"/>
    </location>
</feature>
<dbReference type="InterPro" id="IPR006680">
    <property type="entry name" value="Amidohydro-rel"/>
</dbReference>
<evidence type="ECO:0000259" key="2">
    <source>
        <dbReference type="Pfam" id="PF01979"/>
    </source>
</evidence>
<accession>A0AAE3QPA5</accession>
<organism evidence="3 4">
    <name type="scientific">Xanthocytophaga flava</name>
    <dbReference type="NCBI Taxonomy" id="3048013"/>
    <lineage>
        <taxon>Bacteria</taxon>
        <taxon>Pseudomonadati</taxon>
        <taxon>Bacteroidota</taxon>
        <taxon>Cytophagia</taxon>
        <taxon>Cytophagales</taxon>
        <taxon>Rhodocytophagaceae</taxon>
        <taxon>Xanthocytophaga</taxon>
    </lineage>
</organism>
<sequence>MLYHLKLHLLLISLWATFFSYAQSSSTLPVKTYVLKPERVFDGKEVKTGWIVLVQGNKIIAAGKPADIQTPSNAEIINLPAMTLLPGLIEGHSHLFLHPYNETSWDDQVLKESHAERTARAVVHANKTLLAGITTVRDLGTEGAEYDDVGLKQAIEKGIIPGPRMLVAGRAIVATGSYGPKGFATHALVPQGAQEASGAEDLVRVVREQIGKGADVVKVYADYRWGIRGEAMPTFTEAELRLAVETAASSGRVVVAHASTVEGMRRAIQAGIRTIEHGDNGNPEIFKLMAQKNVALCPTLAAGDAILQYRGWKKGTDPEPTRIQQKKQSFKQALEAGVTIVMGGDVGVFSHGDNVREMELMAEYGMKPLDVLRSATSVNARVFELSHLGAIQPEFLADLIAVEGDPTKDMTSLRKVTFVMKDGIIYKKP</sequence>
<evidence type="ECO:0000313" key="3">
    <source>
        <dbReference type="EMBL" id="MDJ1480730.1"/>
    </source>
</evidence>
<dbReference type="SUPFAM" id="SSF51556">
    <property type="entry name" value="Metallo-dependent hydrolases"/>
    <property type="match status" value="1"/>
</dbReference>
<dbReference type="CDD" id="cd01299">
    <property type="entry name" value="Met_dep_hydrolase_A"/>
    <property type="match status" value="1"/>
</dbReference>
<reference evidence="3" key="1">
    <citation type="submission" date="2023-05" db="EMBL/GenBank/DDBJ databases">
        <authorList>
            <person name="Zhang X."/>
        </authorList>
    </citation>
    <scope>NUCLEOTIDE SEQUENCE</scope>
    <source>
        <strain evidence="3">YF14B1</strain>
    </source>
</reference>
<keyword evidence="1" id="KW-0732">Signal</keyword>
<dbReference type="InterPro" id="IPR051781">
    <property type="entry name" value="Metallo-dep_Hydrolase"/>
</dbReference>
<dbReference type="InterPro" id="IPR057744">
    <property type="entry name" value="OTAase-like"/>
</dbReference>
<evidence type="ECO:0000313" key="4">
    <source>
        <dbReference type="Proteomes" id="UP001241110"/>
    </source>
</evidence>
<protein>
    <submittedName>
        <fullName evidence="3">Amidohydrolase family protein</fullName>
    </submittedName>
</protein>
<comment type="caution">
    <text evidence="3">The sequence shown here is derived from an EMBL/GenBank/DDBJ whole genome shotgun (WGS) entry which is preliminary data.</text>
</comment>
<dbReference type="Gene3D" id="2.30.40.10">
    <property type="entry name" value="Urease, subunit C, domain 1"/>
    <property type="match status" value="1"/>
</dbReference>
<dbReference type="SUPFAM" id="SSF51338">
    <property type="entry name" value="Composite domain of metallo-dependent hydrolases"/>
    <property type="match status" value="1"/>
</dbReference>
<evidence type="ECO:0000256" key="1">
    <source>
        <dbReference type="SAM" id="SignalP"/>
    </source>
</evidence>
<dbReference type="Gene3D" id="3.20.20.140">
    <property type="entry name" value="Metal-dependent hydrolases"/>
    <property type="match status" value="1"/>
</dbReference>
<dbReference type="EMBL" id="JASJOS010000004">
    <property type="protein sequence ID" value="MDJ1480730.1"/>
    <property type="molecule type" value="Genomic_DNA"/>
</dbReference>